<proteinExistence type="predicted"/>
<gene>
    <name evidence="2" type="ORF">F0M16_19115</name>
</gene>
<name>A0A5B1BWN3_VIBCL</name>
<accession>A0A5B1BWN3</accession>
<dbReference type="Proteomes" id="UP000323225">
    <property type="component" value="Unassembled WGS sequence"/>
</dbReference>
<feature type="signal peptide" evidence="1">
    <location>
        <begin position="1"/>
        <end position="20"/>
    </location>
</feature>
<evidence type="ECO:0000313" key="3">
    <source>
        <dbReference type="Proteomes" id="UP000323225"/>
    </source>
</evidence>
<dbReference type="AlphaFoldDB" id="A0A5B1BWN3"/>
<protein>
    <submittedName>
        <fullName evidence="2">Uncharacterized protein</fullName>
    </submittedName>
</protein>
<sequence length="189" mass="21699">MNIKNTICLLSILISSNALSTEVKSIPLPLGVSFGMTLEQTKSFLSGYELSVPRGYPNTIVVDNPDSQNFIYKRLGFYFNDHGLQYVQVQSKTIGNDPYGRNGVTLYYSEKKRILTENPSLDIVHFEFADRRNTYDKTSFYQCLNYLNCGKYKTYLLNGDEVKVLLSLNPKSDTEGYINIDYKGDYWDR</sequence>
<evidence type="ECO:0000313" key="2">
    <source>
        <dbReference type="EMBL" id="KAA1253147.1"/>
    </source>
</evidence>
<dbReference type="EMBL" id="VUAA01000027">
    <property type="protein sequence ID" value="KAA1253147.1"/>
    <property type="molecule type" value="Genomic_DNA"/>
</dbReference>
<keyword evidence="1" id="KW-0732">Signal</keyword>
<feature type="chain" id="PRO_5031259865" evidence="1">
    <location>
        <begin position="21"/>
        <end position="189"/>
    </location>
</feature>
<organism evidence="2 3">
    <name type="scientific">Vibrio cholerae</name>
    <dbReference type="NCBI Taxonomy" id="666"/>
    <lineage>
        <taxon>Bacteria</taxon>
        <taxon>Pseudomonadati</taxon>
        <taxon>Pseudomonadota</taxon>
        <taxon>Gammaproteobacteria</taxon>
        <taxon>Vibrionales</taxon>
        <taxon>Vibrionaceae</taxon>
        <taxon>Vibrio</taxon>
    </lineage>
</organism>
<evidence type="ECO:0000256" key="1">
    <source>
        <dbReference type="SAM" id="SignalP"/>
    </source>
</evidence>
<comment type="caution">
    <text evidence="2">The sequence shown here is derived from an EMBL/GenBank/DDBJ whole genome shotgun (WGS) entry which is preliminary data.</text>
</comment>
<reference evidence="2 3" key="1">
    <citation type="submission" date="2019-09" db="EMBL/GenBank/DDBJ databases">
        <authorList>
            <person name="Kritzky A."/>
            <person name="Schelkanova E.Y."/>
            <person name="Alkhova Z.V."/>
            <person name="Smirnova N.I."/>
        </authorList>
    </citation>
    <scope>NUCLEOTIDE SEQUENCE [LARGE SCALE GENOMIC DNA]</scope>
    <source>
        <strain evidence="2 3">M1526</strain>
    </source>
</reference>